<proteinExistence type="predicted"/>
<comment type="caution">
    <text evidence="3">The sequence shown here is derived from an EMBL/GenBank/DDBJ whole genome shotgun (WGS) entry which is preliminary data.</text>
</comment>
<accession>A0A1A9N9B8</accession>
<dbReference type="OrthoDB" id="9801841at2"/>
<dbReference type="InterPro" id="IPR002575">
    <property type="entry name" value="Aminoglycoside_PTrfase"/>
</dbReference>
<feature type="domain" description="Aminoglycoside phosphotransferase" evidence="1">
    <location>
        <begin position="26"/>
        <end position="239"/>
    </location>
</feature>
<dbReference type="AlphaFoldDB" id="A0A1A9N9B8"/>
<dbReference type="Pfam" id="PF01636">
    <property type="entry name" value="APH"/>
    <property type="match status" value="1"/>
</dbReference>
<protein>
    <recommendedName>
        <fullName evidence="1">Aminoglycoside phosphotransferase domain-containing protein</fullName>
    </recommendedName>
</protein>
<dbReference type="SUPFAM" id="SSF56112">
    <property type="entry name" value="Protein kinase-like (PK-like)"/>
    <property type="match status" value="1"/>
</dbReference>
<dbReference type="EMBL" id="LXKA01000154">
    <property type="protein sequence ID" value="OAJ62852.1"/>
    <property type="molecule type" value="Genomic_DNA"/>
</dbReference>
<organism evidence="3 5">
    <name type="scientific">Paraburkholderia ginsengiterrae</name>
    <dbReference type="NCBI Taxonomy" id="1462993"/>
    <lineage>
        <taxon>Bacteria</taxon>
        <taxon>Pseudomonadati</taxon>
        <taxon>Pseudomonadota</taxon>
        <taxon>Betaproteobacteria</taxon>
        <taxon>Burkholderiales</taxon>
        <taxon>Burkholderiaceae</taxon>
        <taxon>Paraburkholderia</taxon>
    </lineage>
</organism>
<evidence type="ECO:0000259" key="1">
    <source>
        <dbReference type="Pfam" id="PF01636"/>
    </source>
</evidence>
<dbReference type="Proteomes" id="UP000077961">
    <property type="component" value="Unassembled WGS sequence"/>
</dbReference>
<evidence type="ECO:0000313" key="5">
    <source>
        <dbReference type="Proteomes" id="UP000078116"/>
    </source>
</evidence>
<sequence length="299" mass="32595">MTELLARPPDAFTLNSAPLGVGRTSEVFVWSPGWVVKLFHAGYPLRQIEREASIARSLSDASCCDATAFRVPATGGIVAVAGRYGLLYQHAEGHPLVDALRRTGCASPLTRSGERLAELHRAVHRVHAGPHARLQRLPHQHATLRESIEAAPDLPPRLRAAALRALDALDLPEADETRLCHGDFHPANVLLCGEGTVSLIDWMAAERGRPTGDVARTCVLLRFGRTSAAHVITAREEAARREVHDAYLKRYFELALWSDGPARLGRWIPLAAAARLNEGIGNAERAALLPLVEQLISEE</sequence>
<name>A0A1A9N9B8_9BURK</name>
<reference evidence="4 5" key="1">
    <citation type="submission" date="2016-04" db="EMBL/GenBank/DDBJ databases">
        <title>Reclassification of Paraburkholderia panaciterrae (Farh et al. 2015) Dobritsa &amp; Samadpour 2016 as a later homotypic synonym of Paraburkholderia ginsengiterrae (Farh et al. 2015) Dobritsa &amp; Samadpour 2016.</title>
        <authorList>
            <person name="Dobritsa A.P."/>
            <person name="Kutumbaka K."/>
            <person name="Samadpour M."/>
        </authorList>
    </citation>
    <scope>NUCLEOTIDE SEQUENCE [LARGE SCALE GENOMIC DNA]</scope>
    <source>
        <strain evidence="3 5">DCY85</strain>
        <strain evidence="2 4">DCY85-1</strain>
    </source>
</reference>
<dbReference type="STRING" id="1462993.A6V36_24020"/>
<evidence type="ECO:0000313" key="4">
    <source>
        <dbReference type="Proteomes" id="UP000077961"/>
    </source>
</evidence>
<dbReference type="RefSeq" id="WP_064266279.1">
    <property type="nucleotide sequence ID" value="NZ_LXJZ01000091.1"/>
</dbReference>
<gene>
    <name evidence="2" type="ORF">A6V36_24020</name>
    <name evidence="3" type="ORF">A6V37_21800</name>
</gene>
<evidence type="ECO:0000313" key="3">
    <source>
        <dbReference type="EMBL" id="OAJ62852.1"/>
    </source>
</evidence>
<keyword evidence="4" id="KW-1185">Reference proteome</keyword>
<evidence type="ECO:0000313" key="2">
    <source>
        <dbReference type="EMBL" id="OAJ61448.1"/>
    </source>
</evidence>
<dbReference type="Gene3D" id="3.90.1200.10">
    <property type="match status" value="1"/>
</dbReference>
<dbReference type="Proteomes" id="UP000078116">
    <property type="component" value="Unassembled WGS sequence"/>
</dbReference>
<dbReference type="EMBL" id="LXJZ01000091">
    <property type="protein sequence ID" value="OAJ61448.1"/>
    <property type="molecule type" value="Genomic_DNA"/>
</dbReference>
<dbReference type="InterPro" id="IPR011009">
    <property type="entry name" value="Kinase-like_dom_sf"/>
</dbReference>